<evidence type="ECO:0000313" key="1">
    <source>
        <dbReference type="EMBL" id="SVD88749.1"/>
    </source>
</evidence>
<name>A0A382Z0M3_9ZZZZ</name>
<feature type="non-terminal residue" evidence="1">
    <location>
        <position position="240"/>
    </location>
</feature>
<dbReference type="AlphaFoldDB" id="A0A382Z0M3"/>
<protein>
    <recommendedName>
        <fullName evidence="2">Methyltransferase type 11 domain-containing protein</fullName>
    </recommendedName>
</protein>
<dbReference type="Pfam" id="PF13489">
    <property type="entry name" value="Methyltransf_23"/>
    <property type="match status" value="1"/>
</dbReference>
<reference evidence="1" key="1">
    <citation type="submission" date="2018-05" db="EMBL/GenBank/DDBJ databases">
        <authorList>
            <person name="Lanie J.A."/>
            <person name="Ng W.-L."/>
            <person name="Kazmierczak K.M."/>
            <person name="Andrzejewski T.M."/>
            <person name="Davidsen T.M."/>
            <person name="Wayne K.J."/>
            <person name="Tettelin H."/>
            <person name="Glass J.I."/>
            <person name="Rusch D."/>
            <person name="Podicherti R."/>
            <person name="Tsui H.-C.T."/>
            <person name="Winkler M.E."/>
        </authorList>
    </citation>
    <scope>NUCLEOTIDE SEQUENCE</scope>
</reference>
<sequence>MKKNKSNSRLLLDLGLQSVSNRFISAESEEKPPKFPLKLLIDESSGCIYIDTPFPVAEVRPRYDWLTCFEPEDHLDDLVKIIINLPGIGKQSLFGAYSFKDDSTLERLNRNSYLNTWRIDPILDLGINDSRANVETYQEEFNLIIAKKIAEKYGAVDVMIVRHVIEHSYNLSAFISSIKALVKPGGYIVWEVPDCEKALEKGDCTTIWEEHTFYFTSFTFKKLLQDSGFSLVHFEIIDYP</sequence>
<proteinExistence type="predicted"/>
<accession>A0A382Z0M3</accession>
<dbReference type="InterPro" id="IPR029063">
    <property type="entry name" value="SAM-dependent_MTases_sf"/>
</dbReference>
<evidence type="ECO:0008006" key="2">
    <source>
        <dbReference type="Google" id="ProtNLM"/>
    </source>
</evidence>
<dbReference type="Gene3D" id="3.40.50.150">
    <property type="entry name" value="Vaccinia Virus protein VP39"/>
    <property type="match status" value="1"/>
</dbReference>
<organism evidence="1">
    <name type="scientific">marine metagenome</name>
    <dbReference type="NCBI Taxonomy" id="408172"/>
    <lineage>
        <taxon>unclassified sequences</taxon>
        <taxon>metagenomes</taxon>
        <taxon>ecological metagenomes</taxon>
    </lineage>
</organism>
<gene>
    <name evidence="1" type="ORF">METZ01_LOCUS441603</name>
</gene>
<dbReference type="EMBL" id="UINC01179853">
    <property type="protein sequence ID" value="SVD88749.1"/>
    <property type="molecule type" value="Genomic_DNA"/>
</dbReference>
<dbReference type="SUPFAM" id="SSF53335">
    <property type="entry name" value="S-adenosyl-L-methionine-dependent methyltransferases"/>
    <property type="match status" value="1"/>
</dbReference>